<evidence type="ECO:0000256" key="3">
    <source>
        <dbReference type="ARBA" id="ARBA00022485"/>
    </source>
</evidence>
<gene>
    <name evidence="10" type="ORF">BN381_410005</name>
</gene>
<dbReference type="InterPro" id="IPR052395">
    <property type="entry name" value="ET_Ferredoxin"/>
</dbReference>
<evidence type="ECO:0000313" key="10">
    <source>
        <dbReference type="EMBL" id="CCM64536.1"/>
    </source>
</evidence>
<dbReference type="InterPro" id="IPR017896">
    <property type="entry name" value="4Fe4S_Fe-S-bd"/>
</dbReference>
<evidence type="ECO:0000256" key="1">
    <source>
        <dbReference type="ARBA" id="ARBA00001966"/>
    </source>
</evidence>
<dbReference type="PANTHER" id="PTHR39163:SF1">
    <property type="entry name" value="FERREDOXIN"/>
    <property type="match status" value="1"/>
</dbReference>
<dbReference type="OrthoDB" id="3215519at2"/>
<dbReference type="Proteomes" id="UP000018291">
    <property type="component" value="Unassembled WGS sequence"/>
</dbReference>
<dbReference type="PROSITE" id="PS51379">
    <property type="entry name" value="4FE4S_FER_2"/>
    <property type="match status" value="1"/>
</dbReference>
<accession>R4Z5E0</accession>
<protein>
    <recommendedName>
        <fullName evidence="8">Ferredoxin</fullName>
    </recommendedName>
</protein>
<reference evidence="10 11" key="1">
    <citation type="journal article" date="2013" name="ISME J.">
        <title>Metabolic model for the filamentous 'Candidatus Microthrix parvicella' based on genomic and metagenomic analyses.</title>
        <authorList>
            <person name="Jon McIlroy S."/>
            <person name="Kristiansen R."/>
            <person name="Albertsen M."/>
            <person name="Michael Karst S."/>
            <person name="Rossetti S."/>
            <person name="Lund Nielsen J."/>
            <person name="Tandoi V."/>
            <person name="James Seviour R."/>
            <person name="Nielsen P.H."/>
        </authorList>
    </citation>
    <scope>NUCLEOTIDE SEQUENCE [LARGE SCALE GENOMIC DNA]</scope>
    <source>
        <strain evidence="10 11">RN1</strain>
    </source>
</reference>
<evidence type="ECO:0000256" key="8">
    <source>
        <dbReference type="RuleBase" id="RU368020"/>
    </source>
</evidence>
<sequence>MGLKVWIDQDLCTGDGLCEEISPAVFTLLDDGLAYVKEGDKVFNDPGGSEGRAEIPDDELEGVIESAEECPGECIFIEPDE</sequence>
<dbReference type="Gene3D" id="3.30.70.20">
    <property type="match status" value="1"/>
</dbReference>
<feature type="domain" description="4Fe-4S ferredoxin-type" evidence="9">
    <location>
        <begin position="3"/>
        <end position="31"/>
    </location>
</feature>
<keyword evidence="4 8" id="KW-0479">Metal-binding</keyword>
<proteinExistence type="predicted"/>
<name>R4Z5E0_9ACTN</name>
<dbReference type="STRING" id="1229780.BN381_410005"/>
<evidence type="ECO:0000256" key="2">
    <source>
        <dbReference type="ARBA" id="ARBA00022448"/>
    </source>
</evidence>
<keyword evidence="7 8" id="KW-0411">Iron-sulfur</keyword>
<dbReference type="EMBL" id="CANL01000036">
    <property type="protein sequence ID" value="CCM64536.1"/>
    <property type="molecule type" value="Genomic_DNA"/>
</dbReference>
<dbReference type="GO" id="GO:0009055">
    <property type="term" value="F:electron transfer activity"/>
    <property type="evidence" value="ECO:0007669"/>
    <property type="project" value="UniProtKB-UniRule"/>
</dbReference>
<organism evidence="10 11">
    <name type="scientific">Candidatus Neomicrothrix parvicella RN1</name>
    <dbReference type="NCBI Taxonomy" id="1229780"/>
    <lineage>
        <taxon>Bacteria</taxon>
        <taxon>Bacillati</taxon>
        <taxon>Actinomycetota</taxon>
        <taxon>Acidimicrobiia</taxon>
        <taxon>Acidimicrobiales</taxon>
        <taxon>Microthrixaceae</taxon>
        <taxon>Candidatus Neomicrothrix</taxon>
    </lineage>
</organism>
<dbReference type="PRINTS" id="PR00352">
    <property type="entry name" value="3FE4SFRDOXIN"/>
</dbReference>
<dbReference type="PANTHER" id="PTHR39163">
    <property type="entry name" value="FERREDOXIN"/>
    <property type="match status" value="1"/>
</dbReference>
<evidence type="ECO:0000256" key="7">
    <source>
        <dbReference type="ARBA" id="ARBA00023014"/>
    </source>
</evidence>
<dbReference type="AlphaFoldDB" id="R4Z5E0"/>
<keyword evidence="5 8" id="KW-0249">Electron transport</keyword>
<evidence type="ECO:0000313" key="11">
    <source>
        <dbReference type="Proteomes" id="UP000018291"/>
    </source>
</evidence>
<evidence type="ECO:0000259" key="9">
    <source>
        <dbReference type="PROSITE" id="PS51379"/>
    </source>
</evidence>
<dbReference type="InterPro" id="IPR001080">
    <property type="entry name" value="3Fe4S_ferredoxin"/>
</dbReference>
<keyword evidence="3" id="KW-0004">4Fe-4S</keyword>
<comment type="cofactor">
    <cofactor evidence="1">
        <name>[4Fe-4S] cluster</name>
        <dbReference type="ChEBI" id="CHEBI:49883"/>
    </cofactor>
</comment>
<comment type="caution">
    <text evidence="10">The sequence shown here is derived from an EMBL/GenBank/DDBJ whole genome shotgun (WGS) entry which is preliminary data.</text>
</comment>
<dbReference type="HOGENOM" id="CLU_139698_6_4_11"/>
<evidence type="ECO:0000256" key="6">
    <source>
        <dbReference type="ARBA" id="ARBA00023004"/>
    </source>
</evidence>
<evidence type="ECO:0000256" key="4">
    <source>
        <dbReference type="ARBA" id="ARBA00022723"/>
    </source>
</evidence>
<dbReference type="Pfam" id="PF13459">
    <property type="entry name" value="Fer4_15"/>
    <property type="match status" value="1"/>
</dbReference>
<keyword evidence="2 8" id="KW-0813">Transport</keyword>
<dbReference type="GO" id="GO:0005506">
    <property type="term" value="F:iron ion binding"/>
    <property type="evidence" value="ECO:0007669"/>
    <property type="project" value="UniProtKB-UniRule"/>
</dbReference>
<dbReference type="SUPFAM" id="SSF54862">
    <property type="entry name" value="4Fe-4S ferredoxins"/>
    <property type="match status" value="1"/>
</dbReference>
<evidence type="ECO:0000256" key="5">
    <source>
        <dbReference type="ARBA" id="ARBA00022982"/>
    </source>
</evidence>
<dbReference type="RefSeq" id="WP_012228720.1">
    <property type="nucleotide sequence ID" value="NZ_HG422565.1"/>
</dbReference>
<dbReference type="eggNOG" id="COG1141">
    <property type="taxonomic scope" value="Bacteria"/>
</dbReference>
<comment type="function">
    <text evidence="8">Ferredoxins are iron-sulfur proteins that transfer electrons in a wide variety of metabolic reactions.</text>
</comment>
<keyword evidence="11" id="KW-1185">Reference proteome</keyword>
<keyword evidence="6 8" id="KW-0408">Iron</keyword>
<dbReference type="GO" id="GO:0051539">
    <property type="term" value="F:4 iron, 4 sulfur cluster binding"/>
    <property type="evidence" value="ECO:0007669"/>
    <property type="project" value="UniProtKB-KW"/>
</dbReference>